<name>A0ABQ2GFQ0_9DEIO</name>
<evidence type="ECO:0000256" key="4">
    <source>
        <dbReference type="ARBA" id="ARBA00022679"/>
    </source>
</evidence>
<dbReference type="PROSITE" id="PS50109">
    <property type="entry name" value="HIS_KIN"/>
    <property type="match status" value="1"/>
</dbReference>
<comment type="catalytic activity">
    <reaction evidence="1">
        <text>ATP + protein L-histidine = ADP + protein N-phospho-L-histidine.</text>
        <dbReference type="EC" id="2.7.13.3"/>
    </reaction>
</comment>
<dbReference type="NCBIfam" id="TIGR00229">
    <property type="entry name" value="sensory_box"/>
    <property type="match status" value="1"/>
</dbReference>
<dbReference type="InterPro" id="IPR003661">
    <property type="entry name" value="HisK_dim/P_dom"/>
</dbReference>
<dbReference type="Pfam" id="PF13185">
    <property type="entry name" value="GAF_2"/>
    <property type="match status" value="1"/>
</dbReference>
<dbReference type="Pfam" id="PF00512">
    <property type="entry name" value="HisKA"/>
    <property type="match status" value="1"/>
</dbReference>
<dbReference type="Gene3D" id="3.30.565.10">
    <property type="entry name" value="Histidine kinase-like ATPase, C-terminal domain"/>
    <property type="match status" value="1"/>
</dbReference>
<evidence type="ECO:0000313" key="10">
    <source>
        <dbReference type="Proteomes" id="UP000639973"/>
    </source>
</evidence>
<dbReference type="Proteomes" id="UP000639973">
    <property type="component" value="Unassembled WGS sequence"/>
</dbReference>
<dbReference type="SMART" id="SM00065">
    <property type="entry name" value="GAF"/>
    <property type="match status" value="2"/>
</dbReference>
<dbReference type="PRINTS" id="PR00344">
    <property type="entry name" value="BCTRLSENSOR"/>
</dbReference>
<dbReference type="Gene3D" id="3.30.450.20">
    <property type="entry name" value="PAS domain"/>
    <property type="match status" value="1"/>
</dbReference>
<dbReference type="SUPFAM" id="SSF55781">
    <property type="entry name" value="GAF domain-like"/>
    <property type="match status" value="2"/>
</dbReference>
<protein>
    <recommendedName>
        <fullName evidence="2">histidine kinase</fullName>
        <ecNumber evidence="2">2.7.13.3</ecNumber>
    </recommendedName>
</protein>
<evidence type="ECO:0000259" key="7">
    <source>
        <dbReference type="PROSITE" id="PS50109"/>
    </source>
</evidence>
<evidence type="ECO:0000313" key="9">
    <source>
        <dbReference type="EMBL" id="GGL93495.1"/>
    </source>
</evidence>
<dbReference type="Pfam" id="PF01590">
    <property type="entry name" value="GAF"/>
    <property type="match status" value="1"/>
</dbReference>
<reference evidence="10" key="1">
    <citation type="journal article" date="2019" name="Int. J. Syst. Evol. Microbiol.">
        <title>The Global Catalogue of Microorganisms (GCM) 10K type strain sequencing project: providing services to taxonomists for standard genome sequencing and annotation.</title>
        <authorList>
            <consortium name="The Broad Institute Genomics Platform"/>
            <consortium name="The Broad Institute Genome Sequencing Center for Infectious Disease"/>
            <person name="Wu L."/>
            <person name="Ma J."/>
        </authorList>
    </citation>
    <scope>NUCLEOTIDE SEQUENCE [LARGE SCALE GENOMIC DNA]</scope>
    <source>
        <strain evidence="10">JCM 15442</strain>
    </source>
</reference>
<dbReference type="InterPro" id="IPR003018">
    <property type="entry name" value="GAF"/>
</dbReference>
<dbReference type="InterPro" id="IPR052162">
    <property type="entry name" value="Sensor_kinase/Photoreceptor"/>
</dbReference>
<dbReference type="SUPFAM" id="SSF47384">
    <property type="entry name" value="Homodimeric domain of signal transducing histidine kinase"/>
    <property type="match status" value="1"/>
</dbReference>
<keyword evidence="10" id="KW-1185">Reference proteome</keyword>
<dbReference type="SMART" id="SM00388">
    <property type="entry name" value="HisKA"/>
    <property type="match status" value="1"/>
</dbReference>
<dbReference type="InterPro" id="IPR003594">
    <property type="entry name" value="HATPase_dom"/>
</dbReference>
<dbReference type="InterPro" id="IPR004358">
    <property type="entry name" value="Sig_transdc_His_kin-like_C"/>
</dbReference>
<dbReference type="InterPro" id="IPR035965">
    <property type="entry name" value="PAS-like_dom_sf"/>
</dbReference>
<dbReference type="PANTHER" id="PTHR43304:SF1">
    <property type="entry name" value="PAC DOMAIN-CONTAINING PROTEIN"/>
    <property type="match status" value="1"/>
</dbReference>
<keyword evidence="4" id="KW-0808">Transferase</keyword>
<dbReference type="InterPro" id="IPR005467">
    <property type="entry name" value="His_kinase_dom"/>
</dbReference>
<keyword evidence="5" id="KW-0418">Kinase</keyword>
<evidence type="ECO:0000256" key="1">
    <source>
        <dbReference type="ARBA" id="ARBA00000085"/>
    </source>
</evidence>
<dbReference type="Pfam" id="PF02518">
    <property type="entry name" value="HATPase_c"/>
    <property type="match status" value="1"/>
</dbReference>
<dbReference type="PROSITE" id="PS50112">
    <property type="entry name" value="PAS"/>
    <property type="match status" value="1"/>
</dbReference>
<dbReference type="InterPro" id="IPR036890">
    <property type="entry name" value="HATPase_C_sf"/>
</dbReference>
<evidence type="ECO:0000256" key="3">
    <source>
        <dbReference type="ARBA" id="ARBA00022553"/>
    </source>
</evidence>
<feature type="domain" description="PAS" evidence="8">
    <location>
        <begin position="18"/>
        <end position="74"/>
    </location>
</feature>
<sequence length="727" mass="80779">MPLDVLTATLFHAALDCIICINQDGQVIEWNVAAEQTFGYPRSEAIGRPLSELIIPPAYRGAHHAGLKRYLSTGKAHVLNQRLRLEAQRRGGEIFPCELTIHDVHLEGGVYFTAYLRDLSEQVRVQVRQDALYAVARNMEQTITPAQVVEVILREVIPSTQAARGSVSVLTPEGEHLHLLGELGYEAEVRRALAKFPLTLNLPGSHVVRTGEPVFGLRAALETQFTAIAGVWPRQFAAAAVLPLGVRDTTFGYLALMYDTPRTFDDAERDFLTAMSEQCALALNRAHLLETERQAREQMAFLAEAGEALASSLDLEAMLARLANLAVPRMADWCAIYLPDGPHLHPHGLAHTDPEKVRTLREYVSETPTRIDAPDGTAEIYRSGTVLHLPSITPEMIDMLDVSDRQKARVRALGLRSYLGVPMLAHGQTVGVLSFALAETHRSFTPADLELAQELGRRAGLALAHARLHEQLQDSHATLEQRVEARTRELEEQTRALRRSNVELERFAYVASHDLQEPLRTIASFTELLEHRYAERLDDRGLKYLALVIQGAQRMKVLINDLLVFSRLNAVKEPLRPVELDAPLREALASLHIAIQESGADVTWGDLPRVLGAHSELVQVFQNLIGNAVKFRQADVRPQVTVSARREAEGWQVQVQDNGIGFDAQYATQIFQIFQRLHSREQYDGTGMGLAVVQKIVERHEGRVWAHSEPGVGSTFAFTLMDADGSG</sequence>
<dbReference type="Gene3D" id="3.30.450.40">
    <property type="match status" value="2"/>
</dbReference>
<keyword evidence="6" id="KW-0175">Coiled coil</keyword>
<dbReference type="Pfam" id="PF13426">
    <property type="entry name" value="PAS_9"/>
    <property type="match status" value="1"/>
</dbReference>
<comment type="caution">
    <text evidence="9">The sequence shown here is derived from an EMBL/GenBank/DDBJ whole genome shotgun (WGS) entry which is preliminary data.</text>
</comment>
<dbReference type="InterPro" id="IPR029016">
    <property type="entry name" value="GAF-like_dom_sf"/>
</dbReference>
<accession>A0ABQ2GFQ0</accession>
<feature type="coiled-coil region" evidence="6">
    <location>
        <begin position="469"/>
        <end position="500"/>
    </location>
</feature>
<feature type="domain" description="Histidine kinase" evidence="7">
    <location>
        <begin position="510"/>
        <end position="724"/>
    </location>
</feature>
<gene>
    <name evidence="9" type="ORF">GCM10010840_34400</name>
</gene>
<dbReference type="EC" id="2.7.13.3" evidence="2"/>
<dbReference type="SMART" id="SM00387">
    <property type="entry name" value="HATPase_c"/>
    <property type="match status" value="1"/>
</dbReference>
<dbReference type="PANTHER" id="PTHR43304">
    <property type="entry name" value="PHYTOCHROME-LIKE PROTEIN CPH1"/>
    <property type="match status" value="1"/>
</dbReference>
<dbReference type="RefSeq" id="WP_188974169.1">
    <property type="nucleotide sequence ID" value="NZ_BMOL01000027.1"/>
</dbReference>
<proteinExistence type="predicted"/>
<dbReference type="CDD" id="cd00082">
    <property type="entry name" value="HisKA"/>
    <property type="match status" value="1"/>
</dbReference>
<dbReference type="SMART" id="SM00091">
    <property type="entry name" value="PAS"/>
    <property type="match status" value="1"/>
</dbReference>
<dbReference type="SUPFAM" id="SSF55785">
    <property type="entry name" value="PYP-like sensor domain (PAS domain)"/>
    <property type="match status" value="1"/>
</dbReference>
<dbReference type="SUPFAM" id="SSF55874">
    <property type="entry name" value="ATPase domain of HSP90 chaperone/DNA topoisomerase II/histidine kinase"/>
    <property type="match status" value="1"/>
</dbReference>
<dbReference type="EMBL" id="BMOL01000027">
    <property type="protein sequence ID" value="GGL93495.1"/>
    <property type="molecule type" value="Genomic_DNA"/>
</dbReference>
<dbReference type="InterPro" id="IPR036097">
    <property type="entry name" value="HisK_dim/P_sf"/>
</dbReference>
<evidence type="ECO:0000256" key="5">
    <source>
        <dbReference type="ARBA" id="ARBA00022777"/>
    </source>
</evidence>
<organism evidence="9 10">
    <name type="scientific">Deinococcus aerolatus</name>
    <dbReference type="NCBI Taxonomy" id="522487"/>
    <lineage>
        <taxon>Bacteria</taxon>
        <taxon>Thermotogati</taxon>
        <taxon>Deinococcota</taxon>
        <taxon>Deinococci</taxon>
        <taxon>Deinococcales</taxon>
        <taxon>Deinococcaceae</taxon>
        <taxon>Deinococcus</taxon>
    </lineage>
</organism>
<evidence type="ECO:0000256" key="2">
    <source>
        <dbReference type="ARBA" id="ARBA00012438"/>
    </source>
</evidence>
<evidence type="ECO:0000259" key="8">
    <source>
        <dbReference type="PROSITE" id="PS50112"/>
    </source>
</evidence>
<keyword evidence="3" id="KW-0597">Phosphoprotein</keyword>
<dbReference type="CDD" id="cd00130">
    <property type="entry name" value="PAS"/>
    <property type="match status" value="1"/>
</dbReference>
<evidence type="ECO:0000256" key="6">
    <source>
        <dbReference type="SAM" id="Coils"/>
    </source>
</evidence>
<dbReference type="InterPro" id="IPR000014">
    <property type="entry name" value="PAS"/>
</dbReference>
<dbReference type="Gene3D" id="1.10.287.130">
    <property type="match status" value="1"/>
</dbReference>